<dbReference type="SUPFAM" id="SSF46785">
    <property type="entry name" value="Winged helix' DNA-binding domain"/>
    <property type="match status" value="1"/>
</dbReference>
<evidence type="ECO:0000313" key="5">
    <source>
        <dbReference type="Proteomes" id="UP000310636"/>
    </source>
</evidence>
<dbReference type="SUPFAM" id="SSF53067">
    <property type="entry name" value="Actin-like ATPase domain"/>
    <property type="match status" value="1"/>
</dbReference>
<name>A0A4S4BPL8_9BACL</name>
<dbReference type="Proteomes" id="UP000310636">
    <property type="component" value="Unassembled WGS sequence"/>
</dbReference>
<dbReference type="PANTHER" id="PTHR18964:SF149">
    <property type="entry name" value="BIFUNCTIONAL UDP-N-ACETYLGLUCOSAMINE 2-EPIMERASE_N-ACETYLMANNOSAMINE KINASE"/>
    <property type="match status" value="1"/>
</dbReference>
<sequence length="399" mass="43911">MTMPIEKPVYLQKVKQDNMSVLLQQIWKHEAISRVELVELTKLTSGTVTNLTQDLIQLGLIQESETSSGSVGRKRVMLKYNLERFLIIGLDISRTSYEVILTDLTGRIVKSAEGNTVGIHQPEQILDLIESHIRSMNHYAASRGTPVIGLGVSIPGPMDRKAGQLLSPVNFPGWENFPIVSTLESRFGLHVFVEDDARASALAERWYGLGRSVQDLLFITMGMGIGGGVITRGELVEGANGLYGQVGHITLVPDGQLCACGNRGCWETVGSIPGILNRWSAGHSIDEFFHAVRQGDPTAQQCLTQTLRDMESALTTLFNTYDPEIIVIGGRLYPYLAMYMNEIRAGVKERIYSFVRNRLTIEPATFGSSQNAIGAVALVFEHLLMAPLQILTAVKPAQE</sequence>
<evidence type="ECO:0000256" key="2">
    <source>
        <dbReference type="ARBA" id="ARBA00006479"/>
    </source>
</evidence>
<accession>A0A4S4BPL8</accession>
<dbReference type="InterPro" id="IPR000600">
    <property type="entry name" value="ROK"/>
</dbReference>
<dbReference type="Pfam" id="PF00480">
    <property type="entry name" value="ROK"/>
    <property type="match status" value="1"/>
</dbReference>
<dbReference type="InterPro" id="IPR036388">
    <property type="entry name" value="WH-like_DNA-bd_sf"/>
</dbReference>
<reference evidence="4 5" key="1">
    <citation type="submission" date="2019-04" db="EMBL/GenBank/DDBJ databases">
        <title>Cohnella sp. nov. isolated from preserved vegetables.</title>
        <authorList>
            <person name="Lin S.-Y."/>
            <person name="Hung M.-H."/>
            <person name="Young C.-C."/>
        </authorList>
    </citation>
    <scope>NUCLEOTIDE SEQUENCE [LARGE SCALE GENOMIC DNA]</scope>
    <source>
        <strain evidence="4 5">CC-MHH1044</strain>
    </source>
</reference>
<proteinExistence type="inferred from homology"/>
<dbReference type="EMBL" id="SSOB01000023">
    <property type="protein sequence ID" value="THF76686.1"/>
    <property type="molecule type" value="Genomic_DNA"/>
</dbReference>
<dbReference type="AlphaFoldDB" id="A0A4S4BPL8"/>
<dbReference type="PROSITE" id="PS01125">
    <property type="entry name" value="ROK"/>
    <property type="match status" value="1"/>
</dbReference>
<comment type="similarity">
    <text evidence="2">Belongs to the ROK (NagC/XylR) family.</text>
</comment>
<gene>
    <name evidence="4" type="ORF">E6C55_18110</name>
</gene>
<organism evidence="4 5">
    <name type="scientific">Cohnella fermenti</name>
    <dbReference type="NCBI Taxonomy" id="2565925"/>
    <lineage>
        <taxon>Bacteria</taxon>
        <taxon>Bacillati</taxon>
        <taxon>Bacillota</taxon>
        <taxon>Bacilli</taxon>
        <taxon>Bacillales</taxon>
        <taxon>Paenibacillaceae</taxon>
        <taxon>Cohnella</taxon>
    </lineage>
</organism>
<dbReference type="GO" id="GO:0042732">
    <property type="term" value="P:D-xylose metabolic process"/>
    <property type="evidence" value="ECO:0007669"/>
    <property type="project" value="UniProtKB-KW"/>
</dbReference>
<keyword evidence="3" id="KW-0119">Carbohydrate metabolism</keyword>
<comment type="caution">
    <text evidence="4">The sequence shown here is derived from an EMBL/GenBank/DDBJ whole genome shotgun (WGS) entry which is preliminary data.</text>
</comment>
<dbReference type="OrthoDB" id="9796533at2"/>
<dbReference type="Gene3D" id="1.10.10.10">
    <property type="entry name" value="Winged helix-like DNA-binding domain superfamily/Winged helix DNA-binding domain"/>
    <property type="match status" value="1"/>
</dbReference>
<evidence type="ECO:0000256" key="1">
    <source>
        <dbReference type="ARBA" id="ARBA00002486"/>
    </source>
</evidence>
<comment type="function">
    <text evidence="1">Transcriptional repressor of xylose-utilizing enzymes.</text>
</comment>
<evidence type="ECO:0000313" key="4">
    <source>
        <dbReference type="EMBL" id="THF76686.1"/>
    </source>
</evidence>
<dbReference type="Gene3D" id="3.30.420.40">
    <property type="match status" value="2"/>
</dbReference>
<keyword evidence="3" id="KW-0859">Xylose metabolism</keyword>
<dbReference type="InterPro" id="IPR043129">
    <property type="entry name" value="ATPase_NBD"/>
</dbReference>
<dbReference type="InterPro" id="IPR049874">
    <property type="entry name" value="ROK_cs"/>
</dbReference>
<dbReference type="InterPro" id="IPR036390">
    <property type="entry name" value="WH_DNA-bd_sf"/>
</dbReference>
<keyword evidence="5" id="KW-1185">Reference proteome</keyword>
<dbReference type="PANTHER" id="PTHR18964">
    <property type="entry name" value="ROK (REPRESSOR, ORF, KINASE) FAMILY"/>
    <property type="match status" value="1"/>
</dbReference>
<evidence type="ECO:0000256" key="3">
    <source>
        <dbReference type="ARBA" id="ARBA00022629"/>
    </source>
</evidence>
<protein>
    <submittedName>
        <fullName evidence="4">ROK family transcriptional regulator</fullName>
    </submittedName>
</protein>